<dbReference type="GO" id="GO:0003677">
    <property type="term" value="F:DNA binding"/>
    <property type="evidence" value="ECO:0007669"/>
    <property type="project" value="TreeGrafter"/>
</dbReference>
<organism evidence="7 8">
    <name type="scientific">Chlorella sorokiniana</name>
    <name type="common">Freshwater green alga</name>
    <dbReference type="NCBI Taxonomy" id="3076"/>
    <lineage>
        <taxon>Eukaryota</taxon>
        <taxon>Viridiplantae</taxon>
        <taxon>Chlorophyta</taxon>
        <taxon>core chlorophytes</taxon>
        <taxon>Trebouxiophyceae</taxon>
        <taxon>Chlorellales</taxon>
        <taxon>Chlorellaceae</taxon>
        <taxon>Chlorella clade</taxon>
        <taxon>Chlorella</taxon>
    </lineage>
</organism>
<accession>A0A2P6TVS2</accession>
<evidence type="ECO:0000256" key="4">
    <source>
        <dbReference type="SAM" id="MobiDB-lite"/>
    </source>
</evidence>
<feature type="compositionally biased region" description="Basic and acidic residues" evidence="4">
    <location>
        <begin position="386"/>
        <end position="406"/>
    </location>
</feature>
<evidence type="ECO:0000259" key="5">
    <source>
        <dbReference type="Pfam" id="PF04935"/>
    </source>
</evidence>
<comment type="subcellular location">
    <subcellularLocation>
        <location evidence="1">Nucleus</location>
    </subcellularLocation>
</comment>
<dbReference type="STRING" id="3076.A0A2P6TVS2"/>
<dbReference type="InterPro" id="IPR029188">
    <property type="entry name" value="Rrp14_N"/>
</dbReference>
<feature type="compositionally biased region" description="Low complexity" evidence="4">
    <location>
        <begin position="209"/>
        <end position="239"/>
    </location>
</feature>
<feature type="compositionally biased region" description="Low complexity" evidence="4">
    <location>
        <begin position="116"/>
        <end position="135"/>
    </location>
</feature>
<evidence type="ECO:0000313" key="7">
    <source>
        <dbReference type="EMBL" id="PRW58169.1"/>
    </source>
</evidence>
<feature type="compositionally biased region" description="Acidic residues" evidence="4">
    <location>
        <begin position="98"/>
        <end position="111"/>
    </location>
</feature>
<evidence type="ECO:0000256" key="3">
    <source>
        <dbReference type="ARBA" id="ARBA00023242"/>
    </source>
</evidence>
<protein>
    <submittedName>
        <fullName evidence="7">Surfeit locus 6-like protein</fullName>
    </submittedName>
</protein>
<comment type="similarity">
    <text evidence="2">Belongs to the SURF6 family.</text>
</comment>
<proteinExistence type="inferred from homology"/>
<feature type="region of interest" description="Disordered" evidence="4">
    <location>
        <begin position="351"/>
        <end position="413"/>
    </location>
</feature>
<dbReference type="PANTHER" id="PTHR14369:SF0">
    <property type="entry name" value="SURFEIT LOCUS PROTEIN 6"/>
    <property type="match status" value="1"/>
</dbReference>
<dbReference type="Proteomes" id="UP000239899">
    <property type="component" value="Unassembled WGS sequence"/>
</dbReference>
<dbReference type="AlphaFoldDB" id="A0A2P6TVS2"/>
<evidence type="ECO:0000259" key="6">
    <source>
        <dbReference type="Pfam" id="PF15459"/>
    </source>
</evidence>
<dbReference type="InterPro" id="IPR029190">
    <property type="entry name" value="Rrp14/SURF6_C"/>
</dbReference>
<feature type="compositionally biased region" description="Basic and acidic residues" evidence="4">
    <location>
        <begin position="366"/>
        <end position="377"/>
    </location>
</feature>
<evidence type="ECO:0000256" key="2">
    <source>
        <dbReference type="ARBA" id="ARBA00005904"/>
    </source>
</evidence>
<dbReference type="GO" id="GO:0042273">
    <property type="term" value="P:ribosomal large subunit biogenesis"/>
    <property type="evidence" value="ECO:0007669"/>
    <property type="project" value="TreeGrafter"/>
</dbReference>
<gene>
    <name evidence="7" type="ORF">C2E21_2699</name>
</gene>
<dbReference type="PANTHER" id="PTHR14369">
    <property type="entry name" value="SURFEIT LOCUS PROTEIN 6"/>
    <property type="match status" value="1"/>
</dbReference>
<feature type="compositionally biased region" description="Basic residues" evidence="4">
    <location>
        <begin position="269"/>
        <end position="278"/>
    </location>
</feature>
<evidence type="ECO:0000313" key="8">
    <source>
        <dbReference type="Proteomes" id="UP000239899"/>
    </source>
</evidence>
<dbReference type="GO" id="GO:0042274">
    <property type="term" value="P:ribosomal small subunit biogenesis"/>
    <property type="evidence" value="ECO:0007669"/>
    <property type="project" value="TreeGrafter"/>
</dbReference>
<feature type="compositionally biased region" description="Low complexity" evidence="4">
    <location>
        <begin position="279"/>
        <end position="288"/>
    </location>
</feature>
<feature type="domain" description="Ribosomal RNA-processing protein 14 N-terminal" evidence="6">
    <location>
        <begin position="10"/>
        <end position="69"/>
    </location>
</feature>
<sequence length="413" mass="45749">MGTQGGASALRAHSRFFDHLVDLVPAKYYLDSGEDKVNLKYLKKSARDEAKAAFKQQYKAAKRAKLDPEQAKGTVQLQREAAERAKERQQNGAAHSDSEEEDGDSGEDSGSEGEGRAQQHQQAQRGEQQQGAVGRLAIPKGKPPSREELQQRLQAKLEEMRKARKAEEQQQKARDAKQWRDKSLQEGRRKVARGALHQPKAAGSKPSLAAGAAPGGAQQPQKGQAQGQQGQQQQGQQQQQGGGKGGKRQREEEGGLTFNKLDFGTEPRHQKKRQRKQSKQQLLEAAQAKQSAAAELAGSADGKAQLAKEAWGAALQRAKGDKVLDDPRLLKRSLKKEAKLKAKKAQVWQERLKAQSEQQQAKQQKRRDNIDTRIKAKQDKKKQKRENKLLRAGFEGRKQGFIDTPKRPATGGQ</sequence>
<evidence type="ECO:0000256" key="1">
    <source>
        <dbReference type="ARBA" id="ARBA00004123"/>
    </source>
</evidence>
<reference evidence="7 8" key="1">
    <citation type="journal article" date="2018" name="Plant J.">
        <title>Genome sequences of Chlorella sorokiniana UTEX 1602 and Micractinium conductrix SAG 241.80: implications to maltose excretion by a green alga.</title>
        <authorList>
            <person name="Arriola M.B."/>
            <person name="Velmurugan N."/>
            <person name="Zhang Y."/>
            <person name="Plunkett M.H."/>
            <person name="Hondzo H."/>
            <person name="Barney B.M."/>
        </authorList>
    </citation>
    <scope>NUCLEOTIDE SEQUENCE [LARGE SCALE GENOMIC DNA]</scope>
    <source>
        <strain evidence="8">UTEX 1602</strain>
    </source>
</reference>
<feature type="compositionally biased region" description="Basic and acidic residues" evidence="4">
    <location>
        <begin position="144"/>
        <end position="189"/>
    </location>
</feature>
<dbReference type="GO" id="GO:0003723">
    <property type="term" value="F:RNA binding"/>
    <property type="evidence" value="ECO:0007669"/>
    <property type="project" value="TreeGrafter"/>
</dbReference>
<keyword evidence="8" id="KW-1185">Reference proteome</keyword>
<name>A0A2P6TVS2_CHLSO</name>
<dbReference type="OrthoDB" id="444809at2759"/>
<dbReference type="GO" id="GO:0005730">
    <property type="term" value="C:nucleolus"/>
    <property type="evidence" value="ECO:0007669"/>
    <property type="project" value="TreeGrafter"/>
</dbReference>
<keyword evidence="3" id="KW-0539">Nucleus</keyword>
<dbReference type="Pfam" id="PF04935">
    <property type="entry name" value="SURF6"/>
    <property type="match status" value="1"/>
</dbReference>
<dbReference type="EMBL" id="LHPG02000005">
    <property type="protein sequence ID" value="PRW58169.1"/>
    <property type="molecule type" value="Genomic_DNA"/>
</dbReference>
<feature type="compositionally biased region" description="Basic and acidic residues" evidence="4">
    <location>
        <begin position="80"/>
        <end position="89"/>
    </location>
</feature>
<feature type="domain" description="Ribosomal RNA-processing protein 14/surfeit locus protein 6 C-terminal" evidence="5">
    <location>
        <begin position="160"/>
        <end position="383"/>
    </location>
</feature>
<dbReference type="Pfam" id="PF15459">
    <property type="entry name" value="RRP14"/>
    <property type="match status" value="1"/>
</dbReference>
<feature type="region of interest" description="Disordered" evidence="4">
    <location>
        <begin position="62"/>
        <end position="288"/>
    </location>
</feature>
<dbReference type="InterPro" id="IPR007019">
    <property type="entry name" value="SURF6"/>
</dbReference>
<comment type="caution">
    <text evidence="7">The sequence shown here is derived from an EMBL/GenBank/DDBJ whole genome shotgun (WGS) entry which is preliminary data.</text>
</comment>